<keyword evidence="3" id="KW-1185">Reference proteome</keyword>
<organism evidence="2 3">
    <name type="scientific">Streptomyces coerulescens</name>
    <dbReference type="NCBI Taxonomy" id="29304"/>
    <lineage>
        <taxon>Bacteria</taxon>
        <taxon>Bacillati</taxon>
        <taxon>Actinomycetota</taxon>
        <taxon>Actinomycetes</taxon>
        <taxon>Kitasatosporales</taxon>
        <taxon>Streptomycetaceae</taxon>
        <taxon>Streptomyces</taxon>
    </lineage>
</organism>
<name>A0ABW0CP32_STRCD</name>
<dbReference type="Pfam" id="PF04149">
    <property type="entry name" value="DUF397"/>
    <property type="match status" value="1"/>
</dbReference>
<evidence type="ECO:0000313" key="3">
    <source>
        <dbReference type="Proteomes" id="UP001596263"/>
    </source>
</evidence>
<reference evidence="3" key="1">
    <citation type="journal article" date="2019" name="Int. J. Syst. Evol. Microbiol.">
        <title>The Global Catalogue of Microorganisms (GCM) 10K type strain sequencing project: providing services to taxonomists for standard genome sequencing and annotation.</title>
        <authorList>
            <consortium name="The Broad Institute Genomics Platform"/>
            <consortium name="The Broad Institute Genome Sequencing Center for Infectious Disease"/>
            <person name="Wu L."/>
            <person name="Ma J."/>
        </authorList>
    </citation>
    <scope>NUCLEOTIDE SEQUENCE [LARGE SCALE GENOMIC DNA]</scope>
    <source>
        <strain evidence="3">KCTC 42586</strain>
    </source>
</reference>
<dbReference type="Proteomes" id="UP001596263">
    <property type="component" value="Unassembled WGS sequence"/>
</dbReference>
<dbReference type="EMBL" id="JBHSKM010000019">
    <property type="protein sequence ID" value="MFC5216983.1"/>
    <property type="molecule type" value="Genomic_DNA"/>
</dbReference>
<dbReference type="InterPro" id="IPR007278">
    <property type="entry name" value="DUF397"/>
</dbReference>
<evidence type="ECO:0000259" key="1">
    <source>
        <dbReference type="Pfam" id="PF04149"/>
    </source>
</evidence>
<comment type="caution">
    <text evidence="2">The sequence shown here is derived from an EMBL/GenBank/DDBJ whole genome shotgun (WGS) entry which is preliminary data.</text>
</comment>
<dbReference type="RefSeq" id="WP_380856999.1">
    <property type="nucleotide sequence ID" value="NZ_JBHSKM010000019.1"/>
</dbReference>
<feature type="domain" description="DUF397" evidence="1">
    <location>
        <begin position="6"/>
        <end position="58"/>
    </location>
</feature>
<proteinExistence type="predicted"/>
<accession>A0ABW0CP32</accession>
<evidence type="ECO:0000313" key="2">
    <source>
        <dbReference type="EMBL" id="MFC5216983.1"/>
    </source>
</evidence>
<gene>
    <name evidence="2" type="ORF">ACFPQ9_24385</name>
</gene>
<protein>
    <submittedName>
        <fullName evidence="2">DUF397 domain-containing protein</fullName>
    </submittedName>
</protein>
<sequence>MGGSWAWRKSSASNPDGSACLEAAWTGEELLVRHSTRPHAAVVAFRRVAWCAFLDHVKDSAESPSVGRS</sequence>